<keyword evidence="2" id="KW-1185">Reference proteome</keyword>
<organism evidence="1 2">
    <name type="scientific">Trifolium medium</name>
    <dbReference type="NCBI Taxonomy" id="97028"/>
    <lineage>
        <taxon>Eukaryota</taxon>
        <taxon>Viridiplantae</taxon>
        <taxon>Streptophyta</taxon>
        <taxon>Embryophyta</taxon>
        <taxon>Tracheophyta</taxon>
        <taxon>Spermatophyta</taxon>
        <taxon>Magnoliopsida</taxon>
        <taxon>eudicotyledons</taxon>
        <taxon>Gunneridae</taxon>
        <taxon>Pentapetalae</taxon>
        <taxon>rosids</taxon>
        <taxon>fabids</taxon>
        <taxon>Fabales</taxon>
        <taxon>Fabaceae</taxon>
        <taxon>Papilionoideae</taxon>
        <taxon>50 kb inversion clade</taxon>
        <taxon>NPAAA clade</taxon>
        <taxon>Hologalegina</taxon>
        <taxon>IRL clade</taxon>
        <taxon>Trifolieae</taxon>
        <taxon>Trifolium</taxon>
    </lineage>
</organism>
<accession>A0A392S6D5</accession>
<evidence type="ECO:0000313" key="2">
    <source>
        <dbReference type="Proteomes" id="UP000265520"/>
    </source>
</evidence>
<protein>
    <submittedName>
        <fullName evidence="1">RNA recognition motif</fullName>
    </submittedName>
</protein>
<evidence type="ECO:0000313" key="1">
    <source>
        <dbReference type="EMBL" id="MCI43446.1"/>
    </source>
</evidence>
<sequence length="60" mass="6203">SGQDSHGMYSSRQGMSYGGGSYGGSDAGGMYSSSYGGDYVSIMEIGPATRALRDHILKST</sequence>
<comment type="caution">
    <text evidence="1">The sequence shown here is derived from an EMBL/GenBank/DDBJ whole genome shotgun (WGS) entry which is preliminary data.</text>
</comment>
<reference evidence="1 2" key="1">
    <citation type="journal article" date="2018" name="Front. Plant Sci.">
        <title>Red Clover (Trifolium pratense) and Zigzag Clover (T. medium) - A Picture of Genomic Similarities and Differences.</title>
        <authorList>
            <person name="Dluhosova J."/>
            <person name="Istvanek J."/>
            <person name="Nedelnik J."/>
            <person name="Repkova J."/>
        </authorList>
    </citation>
    <scope>NUCLEOTIDE SEQUENCE [LARGE SCALE GENOMIC DNA]</scope>
    <source>
        <strain evidence="2">cv. 10/8</strain>
        <tissue evidence="1">Leaf</tissue>
    </source>
</reference>
<dbReference type="EMBL" id="LXQA010317514">
    <property type="protein sequence ID" value="MCI43446.1"/>
    <property type="molecule type" value="Genomic_DNA"/>
</dbReference>
<name>A0A392S6D5_9FABA</name>
<proteinExistence type="predicted"/>
<dbReference type="Proteomes" id="UP000265520">
    <property type="component" value="Unassembled WGS sequence"/>
</dbReference>
<dbReference type="AlphaFoldDB" id="A0A392S6D5"/>
<feature type="non-terminal residue" evidence="1">
    <location>
        <position position="1"/>
    </location>
</feature>